<evidence type="ECO:0000256" key="2">
    <source>
        <dbReference type="SAM" id="MobiDB-lite"/>
    </source>
</evidence>
<feature type="coiled-coil region" evidence="1">
    <location>
        <begin position="641"/>
        <end position="707"/>
    </location>
</feature>
<name>A0A7S0FNG6_9DINO</name>
<dbReference type="AlphaFoldDB" id="A0A7S0FNG6"/>
<organism evidence="4">
    <name type="scientific">Pyrodinium bahamense</name>
    <dbReference type="NCBI Taxonomy" id="73915"/>
    <lineage>
        <taxon>Eukaryota</taxon>
        <taxon>Sar</taxon>
        <taxon>Alveolata</taxon>
        <taxon>Dinophyceae</taxon>
        <taxon>Gonyaulacales</taxon>
        <taxon>Pyrocystaceae</taxon>
        <taxon>Pyrodinium</taxon>
    </lineage>
</organism>
<feature type="chain" id="PRO_5031421305" evidence="3">
    <location>
        <begin position="25"/>
        <end position="716"/>
    </location>
</feature>
<reference evidence="4" key="1">
    <citation type="submission" date="2021-01" db="EMBL/GenBank/DDBJ databases">
        <authorList>
            <person name="Corre E."/>
            <person name="Pelletier E."/>
            <person name="Niang G."/>
            <person name="Scheremetjew M."/>
            <person name="Finn R."/>
            <person name="Kale V."/>
            <person name="Holt S."/>
            <person name="Cochrane G."/>
            <person name="Meng A."/>
            <person name="Brown T."/>
            <person name="Cohen L."/>
        </authorList>
    </citation>
    <scope>NUCLEOTIDE SEQUENCE</scope>
    <source>
        <strain evidence="4">Pbaha01</strain>
    </source>
</reference>
<evidence type="ECO:0000256" key="3">
    <source>
        <dbReference type="SAM" id="SignalP"/>
    </source>
</evidence>
<proteinExistence type="predicted"/>
<keyword evidence="3" id="KW-0732">Signal</keyword>
<feature type="coiled-coil region" evidence="1">
    <location>
        <begin position="477"/>
        <end position="514"/>
    </location>
</feature>
<gene>
    <name evidence="4" type="ORF">PBAH0796_LOCUS20928</name>
</gene>
<dbReference type="Gene3D" id="1.20.5.340">
    <property type="match status" value="1"/>
</dbReference>
<feature type="region of interest" description="Disordered" evidence="2">
    <location>
        <begin position="282"/>
        <end position="306"/>
    </location>
</feature>
<evidence type="ECO:0000313" key="4">
    <source>
        <dbReference type="EMBL" id="CAD8372549.1"/>
    </source>
</evidence>
<feature type="coiled-coil region" evidence="1">
    <location>
        <begin position="78"/>
        <end position="112"/>
    </location>
</feature>
<keyword evidence="1" id="KW-0175">Coiled coil</keyword>
<accession>A0A7S0FNG6</accession>
<sequence>MALPTLHRSVGFLVLCLFCTAVSGRRSSGAALTKQPQGTTPVQKVIDLLKKLSVQVEEEGKQEATQYDKYACFCKEQADAKQYAIEKSEEKIAALDAEISALKEDIADLSSAIGQLATDIGNIETQIGTMSTTRDTEHQTYKGKMADTLNAIGAMDHAIAALKDSKAQLTGKVELEAAQEVELEAALAQLEAGHAHFSTPQLRLLSTIRGGGKQPGEAYEYTYNSNDIIATLEALRLTFINTKDRLYQEDFEANVLFEKARLALRSEAASKEKEKLAKEKLEAAKSERLSEAEEEKSAETADRDADQNFMVTLKEQCQEKAAEWDDRSKTRAGELTVIAQAVEALETGVVPNWKANTRLVGLQRGQAVAKVPSFLQLRGGGRQQEKQKQQEQRALAVLQAAASHLGSPVLSAVAVRVQVSEDHFEKVRSIIQDLIARLEEQKDAEATTKAYCDTQMQAAVSGRDTFQGQVESLLGQISEKESAIAEIKMDIAELSAQIAQYQKYLKELSELRADEKKYNEGLMVEAKAGKEAVERALQVLQAFYAENAPPVTLVQKRAAYVPPNSDREGKTVGDLSPEIFDDGYYGKQQSSNGIIGLLEVILADFTRTETTVDAQEKLAAQRDAQFKDSIDAAVGVQESTREEKEEEVAKKRDELVQLIDAKKEAVASHKLELQELERLRSMCVAGEETYKERVEKRQKEIEALKEAHDILENWKS</sequence>
<evidence type="ECO:0000256" key="1">
    <source>
        <dbReference type="SAM" id="Coils"/>
    </source>
</evidence>
<protein>
    <submittedName>
        <fullName evidence="4">Uncharacterized protein</fullName>
    </submittedName>
</protein>
<dbReference type="EMBL" id="HBEG01034240">
    <property type="protein sequence ID" value="CAD8372549.1"/>
    <property type="molecule type" value="Transcribed_RNA"/>
</dbReference>
<feature type="signal peptide" evidence="3">
    <location>
        <begin position="1"/>
        <end position="24"/>
    </location>
</feature>